<evidence type="ECO:0000256" key="2">
    <source>
        <dbReference type="ARBA" id="ARBA00022722"/>
    </source>
</evidence>
<keyword evidence="10" id="KW-1185">Reference proteome</keyword>
<gene>
    <name evidence="8" type="primary">cas2</name>
    <name evidence="9" type="ordered locus">Hlac_3579</name>
</gene>
<dbReference type="GO" id="GO:0046872">
    <property type="term" value="F:metal ion binding"/>
    <property type="evidence" value="ECO:0007669"/>
    <property type="project" value="UniProtKB-UniRule"/>
</dbReference>
<evidence type="ECO:0000256" key="3">
    <source>
        <dbReference type="ARBA" id="ARBA00022723"/>
    </source>
</evidence>
<keyword evidence="4 8" id="KW-0255">Endonuclease</keyword>
<evidence type="ECO:0000256" key="6">
    <source>
        <dbReference type="ARBA" id="ARBA00022842"/>
    </source>
</evidence>
<evidence type="ECO:0000256" key="5">
    <source>
        <dbReference type="ARBA" id="ARBA00022801"/>
    </source>
</evidence>
<name>B9LX95_HALLT</name>
<organism evidence="9 10">
    <name type="scientific">Halorubrum lacusprofundi (strain ATCC 49239 / DSM 5036 / JCM 8891 / ACAM 34)</name>
    <dbReference type="NCBI Taxonomy" id="416348"/>
    <lineage>
        <taxon>Archaea</taxon>
        <taxon>Methanobacteriati</taxon>
        <taxon>Methanobacteriota</taxon>
        <taxon>Stenosarchaea group</taxon>
        <taxon>Halobacteria</taxon>
        <taxon>Halobacteriales</taxon>
        <taxon>Haloferacaceae</taxon>
        <taxon>Halorubrum</taxon>
    </lineage>
</organism>
<comment type="similarity">
    <text evidence="8">Belongs to the CRISPR-associated endoribonuclease Cas2 protein family.</text>
</comment>
<dbReference type="EC" id="3.1.-.-" evidence="8"/>
<protein>
    <recommendedName>
        <fullName evidence="8">CRISPR-associated endoribonuclease Cas2</fullName>
        <ecNumber evidence="8">3.1.-.-</ecNumber>
    </recommendedName>
</protein>
<dbReference type="CDD" id="cd09725">
    <property type="entry name" value="Cas2_I_II_III"/>
    <property type="match status" value="1"/>
</dbReference>
<dbReference type="Gene3D" id="3.30.70.240">
    <property type="match status" value="1"/>
</dbReference>
<dbReference type="HAMAP" id="MF_01471">
    <property type="entry name" value="Cas2"/>
    <property type="match status" value="1"/>
</dbReference>
<comment type="function">
    <text evidence="8">CRISPR (clustered regularly interspaced short palindromic repeat), is an adaptive immune system that provides protection against mobile genetic elements (viruses, transposable elements and conjugative plasmids). CRISPR clusters contain sequences complementary to antecedent mobile elements and target invading nucleic acids. CRISPR clusters are transcribed and processed into CRISPR RNA (crRNA). Functions as a ssRNA-specific endoribonuclease. Involved in the integration of spacer DNA into the CRISPR cassette.</text>
</comment>
<evidence type="ECO:0000313" key="10">
    <source>
        <dbReference type="Proteomes" id="UP000000740"/>
    </source>
</evidence>
<dbReference type="GO" id="GO:0051607">
    <property type="term" value="P:defense response to virus"/>
    <property type="evidence" value="ECO:0007669"/>
    <property type="project" value="UniProtKB-UniRule"/>
</dbReference>
<geneLocation type="plasmid" evidence="9 10">
    <name>pHLAC01</name>
</geneLocation>
<dbReference type="eggNOG" id="arCOG04194">
    <property type="taxonomic scope" value="Archaea"/>
</dbReference>
<comment type="cofactor">
    <cofactor evidence="1 8">
        <name>Mg(2+)</name>
        <dbReference type="ChEBI" id="CHEBI:18420"/>
    </cofactor>
</comment>
<dbReference type="GO" id="GO:0004521">
    <property type="term" value="F:RNA endonuclease activity"/>
    <property type="evidence" value="ECO:0007669"/>
    <property type="project" value="InterPro"/>
</dbReference>
<evidence type="ECO:0000256" key="4">
    <source>
        <dbReference type="ARBA" id="ARBA00022759"/>
    </source>
</evidence>
<keyword evidence="5 8" id="KW-0378">Hydrolase</keyword>
<evidence type="ECO:0000256" key="8">
    <source>
        <dbReference type="HAMAP-Rule" id="MF_01471"/>
    </source>
</evidence>
<dbReference type="InterPro" id="IPR021127">
    <property type="entry name" value="CRISPR_associated_Cas2"/>
</dbReference>
<evidence type="ECO:0000313" key="9">
    <source>
        <dbReference type="EMBL" id="ACM59086.1"/>
    </source>
</evidence>
<accession>B9LX95</accession>
<dbReference type="PANTHER" id="PTHR34405:SF3">
    <property type="entry name" value="CRISPR-ASSOCIATED ENDORIBONUCLEASE CAS2 3"/>
    <property type="match status" value="1"/>
</dbReference>
<dbReference type="Proteomes" id="UP000000740">
    <property type="component" value="Plasmid pHLAC01"/>
</dbReference>
<dbReference type="InterPro" id="IPR019199">
    <property type="entry name" value="Virulence_VapD/CRISPR_Cas2"/>
</dbReference>
<dbReference type="HOGENOM" id="CLU_161124_3_0_2"/>
<keyword evidence="2 8" id="KW-0540">Nuclease</keyword>
<keyword evidence="6 8" id="KW-0460">Magnesium</keyword>
<dbReference type="Pfam" id="PF09827">
    <property type="entry name" value="CRISPR_Cas2"/>
    <property type="match status" value="1"/>
</dbReference>
<dbReference type="PIRSF" id="PIRSF032582">
    <property type="entry name" value="Cas2"/>
    <property type="match status" value="1"/>
</dbReference>
<dbReference type="GO" id="GO:0043571">
    <property type="term" value="P:maintenance of CRISPR repeat elements"/>
    <property type="evidence" value="ECO:0007669"/>
    <property type="project" value="UniProtKB-UniRule"/>
</dbReference>
<evidence type="ECO:0000256" key="7">
    <source>
        <dbReference type="ARBA" id="ARBA00023118"/>
    </source>
</evidence>
<keyword evidence="3 8" id="KW-0479">Metal-binding</keyword>
<proteinExistence type="inferred from homology"/>
<feature type="binding site" evidence="8">
    <location>
        <position position="10"/>
    </location>
    <ligand>
        <name>Mg(2+)</name>
        <dbReference type="ChEBI" id="CHEBI:18420"/>
        <note>catalytic</note>
    </ligand>
</feature>
<reference evidence="9 10" key="1">
    <citation type="journal article" date="2016" name="Stand. Genomic Sci.">
        <title>Complete genome sequence of the Antarctic Halorubrum lacusprofundi type strain ACAM 34.</title>
        <authorList>
            <person name="Anderson I.J."/>
            <person name="DasSarma P."/>
            <person name="Lucas S."/>
            <person name="Copeland A."/>
            <person name="Lapidus A."/>
            <person name="Del Rio T.G."/>
            <person name="Tice H."/>
            <person name="Dalin E."/>
            <person name="Bruce D.C."/>
            <person name="Goodwin L."/>
            <person name="Pitluck S."/>
            <person name="Sims D."/>
            <person name="Brettin T.S."/>
            <person name="Detter J.C."/>
            <person name="Han C.S."/>
            <person name="Larimer F."/>
            <person name="Hauser L."/>
            <person name="Land M."/>
            <person name="Ivanova N."/>
            <person name="Richardson P."/>
            <person name="Cavicchioli R."/>
            <person name="DasSarma S."/>
            <person name="Woese C.R."/>
            <person name="Kyrpides N.C."/>
        </authorList>
    </citation>
    <scope>NUCLEOTIDE SEQUENCE [LARGE SCALE GENOMIC DNA]</scope>
    <source>
        <strain evidence="10">ATCC 49239 / DSM 5036 / JCM 8891 / ACAM 34</strain>
    </source>
</reference>
<dbReference type="KEGG" id="hla:Hlac_3579"/>
<dbReference type="GO" id="GO:0016787">
    <property type="term" value="F:hydrolase activity"/>
    <property type="evidence" value="ECO:0007669"/>
    <property type="project" value="UniProtKB-KW"/>
</dbReference>
<dbReference type="EMBL" id="CP001367">
    <property type="protein sequence ID" value="ACM59086.1"/>
    <property type="molecule type" value="Genomic_DNA"/>
</dbReference>
<sequence>MTMRLAIAYDVSEDSNRRQVYRTLQRYGAWRQYSVFEVDVTKTDRVELEDELESHIEPSDGDRIRIYRLCQSCQDNTTDLGSDPPGEQSNVL</sequence>
<keyword evidence="9" id="KW-0614">Plasmid</keyword>
<dbReference type="NCBIfam" id="TIGR01573">
    <property type="entry name" value="cas2"/>
    <property type="match status" value="1"/>
</dbReference>
<dbReference type="SUPFAM" id="SSF143430">
    <property type="entry name" value="TTP0101/SSO1404-like"/>
    <property type="match status" value="1"/>
</dbReference>
<dbReference type="AlphaFoldDB" id="B9LX95"/>
<keyword evidence="7 8" id="KW-0051">Antiviral defense</keyword>
<dbReference type="PANTHER" id="PTHR34405">
    <property type="entry name" value="CRISPR-ASSOCIATED ENDORIBONUCLEASE CAS2"/>
    <property type="match status" value="1"/>
</dbReference>
<comment type="subunit">
    <text evidence="8">Homodimer, forms a heterotetramer with a Cas1 homodimer.</text>
</comment>
<evidence type="ECO:0000256" key="1">
    <source>
        <dbReference type="ARBA" id="ARBA00001946"/>
    </source>
</evidence>